<evidence type="ECO:0000256" key="15">
    <source>
        <dbReference type="ARBA" id="ARBA00048841"/>
    </source>
</evidence>
<dbReference type="GO" id="GO:0004412">
    <property type="term" value="F:homoserine dehydrogenase activity"/>
    <property type="evidence" value="ECO:0007669"/>
    <property type="project" value="UniProtKB-EC"/>
</dbReference>
<proteinExistence type="inferred from homology"/>
<evidence type="ECO:0000256" key="11">
    <source>
        <dbReference type="ARBA" id="ARBA00023002"/>
    </source>
</evidence>
<keyword evidence="12" id="KW-0520">NAD</keyword>
<dbReference type="InterPro" id="IPR016204">
    <property type="entry name" value="HDH"/>
</dbReference>
<keyword evidence="7 18" id="KW-0028">Amino-acid biosynthesis</keyword>
<dbReference type="Gene3D" id="3.40.50.720">
    <property type="entry name" value="NAD(P)-binding Rossmann-like Domain"/>
    <property type="match status" value="1"/>
</dbReference>
<keyword evidence="11 18" id="KW-0560">Oxidoreductase</keyword>
<dbReference type="InterPro" id="IPR002912">
    <property type="entry name" value="ACT_dom"/>
</dbReference>
<evidence type="ECO:0000256" key="13">
    <source>
        <dbReference type="ARBA" id="ARBA00023053"/>
    </source>
</evidence>
<dbReference type="OrthoDB" id="9808167at2"/>
<dbReference type="RefSeq" id="WP_069980450.1">
    <property type="nucleotide sequence ID" value="NZ_CP017269.1"/>
</dbReference>
<dbReference type="GO" id="GO:0009088">
    <property type="term" value="P:threonine biosynthetic process"/>
    <property type="evidence" value="ECO:0007669"/>
    <property type="project" value="UniProtKB-UniPathway"/>
</dbReference>
<dbReference type="Proteomes" id="UP000095743">
    <property type="component" value="Chromosome"/>
</dbReference>
<evidence type="ECO:0000313" key="22">
    <source>
        <dbReference type="Proteomes" id="UP000095743"/>
    </source>
</evidence>
<dbReference type="GO" id="GO:0046872">
    <property type="term" value="F:metal ion binding"/>
    <property type="evidence" value="ECO:0007669"/>
    <property type="project" value="UniProtKB-KW"/>
</dbReference>
<dbReference type="SUPFAM" id="SSF55021">
    <property type="entry name" value="ACT-like"/>
    <property type="match status" value="1"/>
</dbReference>
<comment type="pathway">
    <text evidence="3 18">Amino-acid biosynthesis; L-methionine biosynthesis via de novo pathway; L-homoserine from L-aspartate: step 3/3.</text>
</comment>
<keyword evidence="9" id="KW-0479">Metal-binding</keyword>
<organism evidence="21 22">
    <name type="scientific">Geosporobacter ferrireducens</name>
    <dbReference type="NCBI Taxonomy" id="1424294"/>
    <lineage>
        <taxon>Bacteria</taxon>
        <taxon>Bacillati</taxon>
        <taxon>Bacillota</taxon>
        <taxon>Clostridia</taxon>
        <taxon>Peptostreptococcales</taxon>
        <taxon>Thermotaleaceae</taxon>
        <taxon>Geosporobacter</taxon>
    </lineage>
</organism>
<dbReference type="InterPro" id="IPR019811">
    <property type="entry name" value="HDH_CS"/>
</dbReference>
<feature type="domain" description="ACT" evidence="20">
    <location>
        <begin position="350"/>
        <end position="424"/>
    </location>
</feature>
<evidence type="ECO:0000256" key="9">
    <source>
        <dbReference type="ARBA" id="ARBA00022723"/>
    </source>
</evidence>
<comment type="pathway">
    <text evidence="2 18">Amino-acid biosynthesis; L-threonine biosynthesis; L-threonine from L-aspartate: step 3/5.</text>
</comment>
<protein>
    <recommendedName>
        <fullName evidence="6 18">Homoserine dehydrogenase</fullName>
        <ecNumber evidence="5 18">1.1.1.3</ecNumber>
    </recommendedName>
</protein>
<feature type="binding site" evidence="17">
    <location>
        <position position="190"/>
    </location>
    <ligand>
        <name>L-homoserine</name>
        <dbReference type="ChEBI" id="CHEBI:57476"/>
    </ligand>
</feature>
<dbReference type="GO" id="GO:0009086">
    <property type="term" value="P:methionine biosynthetic process"/>
    <property type="evidence" value="ECO:0007669"/>
    <property type="project" value="UniProtKB-KW"/>
</dbReference>
<dbReference type="PANTHER" id="PTHR43331">
    <property type="entry name" value="HOMOSERINE DEHYDROGENASE"/>
    <property type="match status" value="1"/>
</dbReference>
<dbReference type="CDD" id="cd04881">
    <property type="entry name" value="ACT_HSDH-Hom"/>
    <property type="match status" value="1"/>
</dbReference>
<evidence type="ECO:0000256" key="2">
    <source>
        <dbReference type="ARBA" id="ARBA00005056"/>
    </source>
</evidence>
<evidence type="ECO:0000256" key="4">
    <source>
        <dbReference type="ARBA" id="ARBA00006753"/>
    </source>
</evidence>
<name>A0A1D8GML2_9FIRM</name>
<dbReference type="Pfam" id="PF03447">
    <property type="entry name" value="NAD_binding_3"/>
    <property type="match status" value="1"/>
</dbReference>
<dbReference type="PROSITE" id="PS01042">
    <property type="entry name" value="HOMOSER_DHGENASE"/>
    <property type="match status" value="1"/>
</dbReference>
<evidence type="ECO:0000256" key="16">
    <source>
        <dbReference type="PIRSR" id="PIRSR000098-1"/>
    </source>
</evidence>
<dbReference type="FunFam" id="3.40.50.720:FF:000062">
    <property type="entry name" value="Homoserine dehydrogenase"/>
    <property type="match status" value="1"/>
</dbReference>
<dbReference type="PROSITE" id="PS51671">
    <property type="entry name" value="ACT"/>
    <property type="match status" value="1"/>
</dbReference>
<dbReference type="UniPathway" id="UPA00050">
    <property type="reaction ID" value="UER00063"/>
</dbReference>
<comment type="catalytic activity">
    <reaction evidence="15">
        <text>L-homoserine + NADP(+) = L-aspartate 4-semialdehyde + NADPH + H(+)</text>
        <dbReference type="Rhea" id="RHEA:15761"/>
        <dbReference type="ChEBI" id="CHEBI:15378"/>
        <dbReference type="ChEBI" id="CHEBI:57476"/>
        <dbReference type="ChEBI" id="CHEBI:57783"/>
        <dbReference type="ChEBI" id="CHEBI:58349"/>
        <dbReference type="ChEBI" id="CHEBI:537519"/>
        <dbReference type="EC" id="1.1.1.3"/>
    </reaction>
    <physiologicalReaction direction="right-to-left" evidence="15">
        <dbReference type="Rhea" id="RHEA:15763"/>
    </physiologicalReaction>
</comment>
<gene>
    <name evidence="21" type="ORF">Gferi_22895</name>
</gene>
<evidence type="ECO:0000256" key="6">
    <source>
        <dbReference type="ARBA" id="ARBA00013376"/>
    </source>
</evidence>
<keyword evidence="22" id="KW-1185">Reference proteome</keyword>
<dbReference type="PANTHER" id="PTHR43331:SF1">
    <property type="entry name" value="HOMOSERINE DEHYDROGENASE"/>
    <property type="match status" value="1"/>
</dbReference>
<dbReference type="InterPro" id="IPR001342">
    <property type="entry name" value="HDH_cat"/>
</dbReference>
<dbReference type="SUPFAM" id="SSF51735">
    <property type="entry name" value="NAD(P)-binding Rossmann-fold domains"/>
    <property type="match status" value="1"/>
</dbReference>
<evidence type="ECO:0000256" key="8">
    <source>
        <dbReference type="ARBA" id="ARBA00022697"/>
    </source>
</evidence>
<dbReference type="Gene3D" id="3.30.70.260">
    <property type="match status" value="1"/>
</dbReference>
<sequence>MQKIKIGLLGFGTVGSGVWKILQENKKIIGKNCGYEVEVSKILVQDMTKKRDGIEQKDIFTDNPKDILEDPAIEIVIEVMGGIEPAREYILKAIENRKHIVTANKALIATHGDQLIHAAKKAQVELCYEASVAGGIPIIHAIKESLSANRIYNIMGILNGTTNYILSKMTAENMDFETALKEAQGKGYAEADPTSDVEGHDAVYKLTILARLAFGSYVHFEDVYREGITKITPIDIEYAKELGYVIKLLAIAKEEEGKIALRVHPTFVPQQHPLAAVGDAFNAVFVKGNAVGDLMFYGRGAGDLPTGSAVLGDLINIIKKKDLQKRLYENGFDQNSKRVIRMEENQSEYYVRLLVKDVPGVFGKVATEFGRHGVSLSSVIQKGREEPSVSLVFVTHETTEQNVQMAIKDIVNISEVVKLANLIRVEKMS</sequence>
<dbReference type="InterPro" id="IPR045865">
    <property type="entry name" value="ACT-like_dom_sf"/>
</dbReference>
<dbReference type="UniPathway" id="UPA00051">
    <property type="reaction ID" value="UER00465"/>
</dbReference>
<evidence type="ECO:0000256" key="7">
    <source>
        <dbReference type="ARBA" id="ARBA00022605"/>
    </source>
</evidence>
<keyword evidence="13" id="KW-0915">Sodium</keyword>
<dbReference type="Gene3D" id="3.30.360.10">
    <property type="entry name" value="Dihydrodipicolinate Reductase, domain 2"/>
    <property type="match status" value="1"/>
</dbReference>
<evidence type="ECO:0000313" key="21">
    <source>
        <dbReference type="EMBL" id="AOT72135.1"/>
    </source>
</evidence>
<keyword evidence="10 17" id="KW-0521">NADP</keyword>
<accession>A0A1D8GML2</accession>
<evidence type="ECO:0000256" key="1">
    <source>
        <dbReference type="ARBA" id="ARBA00001920"/>
    </source>
</evidence>
<dbReference type="AlphaFoldDB" id="A0A1D8GML2"/>
<evidence type="ECO:0000256" key="10">
    <source>
        <dbReference type="ARBA" id="ARBA00022857"/>
    </source>
</evidence>
<feature type="active site" description="Proton donor" evidence="16">
    <location>
        <position position="205"/>
    </location>
</feature>
<dbReference type="GO" id="GO:0050661">
    <property type="term" value="F:NADP binding"/>
    <property type="evidence" value="ECO:0007669"/>
    <property type="project" value="InterPro"/>
</dbReference>
<dbReference type="SUPFAM" id="SSF55347">
    <property type="entry name" value="Glyceraldehyde-3-phosphate dehydrogenase-like, C-terminal domain"/>
    <property type="match status" value="1"/>
</dbReference>
<dbReference type="NCBIfam" id="NF004976">
    <property type="entry name" value="PRK06349.1"/>
    <property type="match status" value="1"/>
</dbReference>
<dbReference type="PIRSF" id="PIRSF000098">
    <property type="entry name" value="Homoser_dehydrog"/>
    <property type="match status" value="1"/>
</dbReference>
<dbReference type="EMBL" id="CP017269">
    <property type="protein sequence ID" value="AOT72135.1"/>
    <property type="molecule type" value="Genomic_DNA"/>
</dbReference>
<dbReference type="Pfam" id="PF00742">
    <property type="entry name" value="Homoserine_dh"/>
    <property type="match status" value="1"/>
</dbReference>
<comment type="cofactor">
    <cofactor evidence="1">
        <name>a metal cation</name>
        <dbReference type="ChEBI" id="CHEBI:25213"/>
    </cofactor>
</comment>
<dbReference type="EC" id="1.1.1.3" evidence="5 18"/>
<evidence type="ECO:0000256" key="19">
    <source>
        <dbReference type="RuleBase" id="RU004171"/>
    </source>
</evidence>
<evidence type="ECO:0000259" key="20">
    <source>
        <dbReference type="PROSITE" id="PS51671"/>
    </source>
</evidence>
<dbReference type="InterPro" id="IPR005106">
    <property type="entry name" value="Asp/hSer_DH_NAD-bd"/>
</dbReference>
<keyword evidence="8 18" id="KW-0791">Threonine biosynthesis</keyword>
<dbReference type="KEGG" id="gfe:Gferi_22895"/>
<reference evidence="21 22" key="1">
    <citation type="submission" date="2016-09" db="EMBL/GenBank/DDBJ databases">
        <title>Genomic analysis reveals versatility of anaerobic energy metabolism of Geosporobacter ferrireducens IRF9 of phylum Firmicutes.</title>
        <authorList>
            <person name="Kim S.-J."/>
        </authorList>
    </citation>
    <scope>NUCLEOTIDE SEQUENCE [LARGE SCALE GENOMIC DNA]</scope>
    <source>
        <strain evidence="21 22">IRF9</strain>
    </source>
</reference>
<feature type="binding site" evidence="17">
    <location>
        <position position="105"/>
    </location>
    <ligand>
        <name>NADPH</name>
        <dbReference type="ChEBI" id="CHEBI:57783"/>
    </ligand>
</feature>
<dbReference type="FunFam" id="3.30.360.10:FF:000005">
    <property type="entry name" value="Homoserine dehydrogenase"/>
    <property type="match status" value="1"/>
</dbReference>
<evidence type="ECO:0000256" key="5">
    <source>
        <dbReference type="ARBA" id="ARBA00013213"/>
    </source>
</evidence>
<evidence type="ECO:0000256" key="12">
    <source>
        <dbReference type="ARBA" id="ARBA00023027"/>
    </source>
</evidence>
<evidence type="ECO:0000256" key="18">
    <source>
        <dbReference type="RuleBase" id="RU000579"/>
    </source>
</evidence>
<comment type="similarity">
    <text evidence="4 19">Belongs to the homoserine dehydrogenase family.</text>
</comment>
<dbReference type="Pfam" id="PF01842">
    <property type="entry name" value="ACT"/>
    <property type="match status" value="1"/>
</dbReference>
<keyword evidence="14 18" id="KW-0486">Methionine biosynthesis</keyword>
<evidence type="ECO:0000256" key="14">
    <source>
        <dbReference type="ARBA" id="ARBA00023167"/>
    </source>
</evidence>
<dbReference type="InterPro" id="IPR036291">
    <property type="entry name" value="NAD(P)-bd_dom_sf"/>
</dbReference>
<evidence type="ECO:0000256" key="3">
    <source>
        <dbReference type="ARBA" id="ARBA00005062"/>
    </source>
</evidence>
<dbReference type="STRING" id="1424294.Gferi_22895"/>
<evidence type="ECO:0000256" key="17">
    <source>
        <dbReference type="PIRSR" id="PIRSR000098-2"/>
    </source>
</evidence>
<feature type="binding site" evidence="17">
    <location>
        <begin position="9"/>
        <end position="16"/>
    </location>
    <ligand>
        <name>NADP(+)</name>
        <dbReference type="ChEBI" id="CHEBI:58349"/>
    </ligand>
</feature>